<evidence type="ECO:0000256" key="1">
    <source>
        <dbReference type="ARBA" id="ARBA00004651"/>
    </source>
</evidence>
<dbReference type="AlphaFoldDB" id="A0A4U0SVG3"/>
<evidence type="ECO:0000259" key="8">
    <source>
        <dbReference type="Pfam" id="PF00482"/>
    </source>
</evidence>
<dbReference type="RefSeq" id="WP_136722599.1">
    <property type="nucleotide sequence ID" value="NZ_SUMC01000005.1"/>
</dbReference>
<dbReference type="Pfam" id="PF00482">
    <property type="entry name" value="T2SSF"/>
    <property type="match status" value="1"/>
</dbReference>
<feature type="region of interest" description="Disordered" evidence="6">
    <location>
        <begin position="283"/>
        <end position="302"/>
    </location>
</feature>
<keyword evidence="5 7" id="KW-0472">Membrane</keyword>
<dbReference type="Gene3D" id="1.20.81.30">
    <property type="entry name" value="Type II secretion system (T2SS), domain F"/>
    <property type="match status" value="1"/>
</dbReference>
<evidence type="ECO:0000256" key="2">
    <source>
        <dbReference type="ARBA" id="ARBA00022475"/>
    </source>
</evidence>
<proteinExistence type="predicted"/>
<dbReference type="PANTHER" id="PTHR35007:SF3">
    <property type="entry name" value="POSSIBLE CONSERVED ALANINE RICH MEMBRANE PROTEIN"/>
    <property type="match status" value="1"/>
</dbReference>
<evidence type="ECO:0000256" key="4">
    <source>
        <dbReference type="ARBA" id="ARBA00022989"/>
    </source>
</evidence>
<dbReference type="OrthoDB" id="5243396at2"/>
<dbReference type="InterPro" id="IPR018076">
    <property type="entry name" value="T2SS_GspF_dom"/>
</dbReference>
<feature type="transmembrane region" description="Helical" evidence="7">
    <location>
        <begin position="250"/>
        <end position="269"/>
    </location>
</feature>
<protein>
    <submittedName>
        <fullName evidence="9">Type II secretion protein F</fullName>
    </submittedName>
</protein>
<organism evidence="9 10">
    <name type="scientific">Actinacidiphila oryziradicis</name>
    <dbReference type="NCBI Taxonomy" id="2571141"/>
    <lineage>
        <taxon>Bacteria</taxon>
        <taxon>Bacillati</taxon>
        <taxon>Actinomycetota</taxon>
        <taxon>Actinomycetes</taxon>
        <taxon>Kitasatosporales</taxon>
        <taxon>Streptomycetaceae</taxon>
        <taxon>Actinacidiphila</taxon>
    </lineage>
</organism>
<dbReference type="InterPro" id="IPR042094">
    <property type="entry name" value="T2SS_GspF_sf"/>
</dbReference>
<sequence length="302" mass="31067">MSLDLVMAVLLGAGAGGGGWLVAHGAMRRDRPDGTSGSGVAWWARLTGRVGKRRLGGAVLAGMLVGAATGWPVGALLASVAVAVLPGVLGRDRQAAARTGRLEAVAVWAEMLRDTLSAAAGLEQAIVATASLAPPALRTETAALAARIEGGQSLGASLRVFAEEVADPVADTVVAALVMAAERQGRQLAPLLGSLAGATREQVAMRLRIDAGRARVRTSVRVITATTLGMATGLVVLNRPYLEPFSSVEGQLVLALIGILFATGFAWLMKIAEFVEEPRILAPAPPTQPTVPAQGKREVGVR</sequence>
<evidence type="ECO:0000256" key="5">
    <source>
        <dbReference type="ARBA" id="ARBA00023136"/>
    </source>
</evidence>
<dbReference type="Proteomes" id="UP000305778">
    <property type="component" value="Unassembled WGS sequence"/>
</dbReference>
<dbReference type="GO" id="GO:0005886">
    <property type="term" value="C:plasma membrane"/>
    <property type="evidence" value="ECO:0007669"/>
    <property type="project" value="UniProtKB-SubCell"/>
</dbReference>
<keyword evidence="4 7" id="KW-1133">Transmembrane helix</keyword>
<accession>A0A4U0SVG3</accession>
<feature type="domain" description="Type II secretion system protein GspF" evidence="8">
    <location>
        <begin position="109"/>
        <end position="233"/>
    </location>
</feature>
<evidence type="ECO:0000256" key="7">
    <source>
        <dbReference type="SAM" id="Phobius"/>
    </source>
</evidence>
<name>A0A4U0SVG3_9ACTN</name>
<evidence type="ECO:0000256" key="6">
    <source>
        <dbReference type="SAM" id="MobiDB-lite"/>
    </source>
</evidence>
<keyword evidence="3 7" id="KW-0812">Transmembrane</keyword>
<dbReference type="PANTHER" id="PTHR35007">
    <property type="entry name" value="INTEGRAL MEMBRANE PROTEIN-RELATED"/>
    <property type="match status" value="1"/>
</dbReference>
<comment type="caution">
    <text evidence="9">The sequence shown here is derived from an EMBL/GenBank/DDBJ whole genome shotgun (WGS) entry which is preliminary data.</text>
</comment>
<keyword evidence="10" id="KW-1185">Reference proteome</keyword>
<gene>
    <name evidence="9" type="ORF">FCI23_07060</name>
</gene>
<evidence type="ECO:0000313" key="10">
    <source>
        <dbReference type="Proteomes" id="UP000305778"/>
    </source>
</evidence>
<reference evidence="9 10" key="1">
    <citation type="submission" date="2019-04" db="EMBL/GenBank/DDBJ databases">
        <title>Streptomyces oryziradicis sp. nov., a novel actinomycete isolated from rhizosphere soil of rice (Oryza sativa L.).</title>
        <authorList>
            <person name="Li C."/>
        </authorList>
    </citation>
    <scope>NUCLEOTIDE SEQUENCE [LARGE SCALE GENOMIC DNA]</scope>
    <source>
        <strain evidence="9 10">NEAU-C40</strain>
    </source>
</reference>
<keyword evidence="2" id="KW-1003">Cell membrane</keyword>
<feature type="transmembrane region" description="Helical" evidence="7">
    <location>
        <begin position="58"/>
        <end position="85"/>
    </location>
</feature>
<evidence type="ECO:0000256" key="3">
    <source>
        <dbReference type="ARBA" id="ARBA00022692"/>
    </source>
</evidence>
<feature type="transmembrane region" description="Helical" evidence="7">
    <location>
        <begin position="218"/>
        <end position="238"/>
    </location>
</feature>
<evidence type="ECO:0000313" key="9">
    <source>
        <dbReference type="EMBL" id="TKA12067.1"/>
    </source>
</evidence>
<comment type="subcellular location">
    <subcellularLocation>
        <location evidence="1">Cell membrane</location>
        <topology evidence="1">Multi-pass membrane protein</topology>
    </subcellularLocation>
</comment>
<dbReference type="EMBL" id="SUMC01000005">
    <property type="protein sequence ID" value="TKA12067.1"/>
    <property type="molecule type" value="Genomic_DNA"/>
</dbReference>